<dbReference type="Ensembl" id="ENSCCET00000008352.1">
    <property type="protein sequence ID" value="ENSCCEP00000005062.1"/>
    <property type="gene ID" value="ENSCCEG00000005554.1"/>
</dbReference>
<evidence type="ECO:0000313" key="3">
    <source>
        <dbReference type="Proteomes" id="UP000694410"/>
    </source>
</evidence>
<keyword evidence="3" id="KW-1185">Reference proteome</keyword>
<dbReference type="GO" id="GO:0004252">
    <property type="term" value="F:serine-type endopeptidase activity"/>
    <property type="evidence" value="ECO:0007669"/>
    <property type="project" value="InterPro"/>
</dbReference>
<dbReference type="Proteomes" id="UP000694410">
    <property type="component" value="Unplaced"/>
</dbReference>
<accession>A0A8C0UAZ1</accession>
<sequence length="59" mass="6406">MDWDELNRIVGGAGCERRLHPYQALLLQPGGAIHCGGVLVGRRWVLRTHLGTPGDNGDT</sequence>
<evidence type="ECO:0000259" key="1">
    <source>
        <dbReference type="Pfam" id="PF00089"/>
    </source>
</evidence>
<dbReference type="InterPro" id="IPR009003">
    <property type="entry name" value="Peptidase_S1_PA"/>
</dbReference>
<dbReference type="InterPro" id="IPR043504">
    <property type="entry name" value="Peptidase_S1_PA_chymotrypsin"/>
</dbReference>
<dbReference type="Pfam" id="PF00089">
    <property type="entry name" value="Trypsin"/>
    <property type="match status" value="1"/>
</dbReference>
<name>A0A8C0UAZ1_CYACU</name>
<dbReference type="SUPFAM" id="SSF50494">
    <property type="entry name" value="Trypsin-like serine proteases"/>
    <property type="match status" value="1"/>
</dbReference>
<evidence type="ECO:0000313" key="2">
    <source>
        <dbReference type="Ensembl" id="ENSCCEP00000005062.1"/>
    </source>
</evidence>
<dbReference type="Gene3D" id="2.40.10.10">
    <property type="entry name" value="Trypsin-like serine proteases"/>
    <property type="match status" value="1"/>
</dbReference>
<dbReference type="GO" id="GO:0006508">
    <property type="term" value="P:proteolysis"/>
    <property type="evidence" value="ECO:0007669"/>
    <property type="project" value="InterPro"/>
</dbReference>
<feature type="domain" description="Peptidase S1" evidence="1">
    <location>
        <begin position="9"/>
        <end position="46"/>
    </location>
</feature>
<dbReference type="AlphaFoldDB" id="A0A8C0UAZ1"/>
<protein>
    <recommendedName>
        <fullName evidence="1">Peptidase S1 domain-containing protein</fullName>
    </recommendedName>
</protein>
<proteinExistence type="predicted"/>
<organism evidence="2 3">
    <name type="scientific">Cyanistes caeruleus</name>
    <name type="common">Eurasian blue tit</name>
    <name type="synonym">Parus caeruleus</name>
    <dbReference type="NCBI Taxonomy" id="156563"/>
    <lineage>
        <taxon>Eukaryota</taxon>
        <taxon>Metazoa</taxon>
        <taxon>Chordata</taxon>
        <taxon>Craniata</taxon>
        <taxon>Vertebrata</taxon>
        <taxon>Euteleostomi</taxon>
        <taxon>Archelosauria</taxon>
        <taxon>Archosauria</taxon>
        <taxon>Dinosauria</taxon>
        <taxon>Saurischia</taxon>
        <taxon>Theropoda</taxon>
        <taxon>Coelurosauria</taxon>
        <taxon>Aves</taxon>
        <taxon>Neognathae</taxon>
        <taxon>Neoaves</taxon>
        <taxon>Telluraves</taxon>
        <taxon>Australaves</taxon>
        <taxon>Passeriformes</taxon>
        <taxon>Paridae</taxon>
        <taxon>Cyanistes</taxon>
    </lineage>
</organism>
<reference evidence="2" key="2">
    <citation type="submission" date="2025-09" db="UniProtKB">
        <authorList>
            <consortium name="Ensembl"/>
        </authorList>
    </citation>
    <scope>IDENTIFICATION</scope>
</reference>
<reference evidence="2" key="1">
    <citation type="submission" date="2025-08" db="UniProtKB">
        <authorList>
            <consortium name="Ensembl"/>
        </authorList>
    </citation>
    <scope>IDENTIFICATION</scope>
</reference>
<dbReference type="InterPro" id="IPR001254">
    <property type="entry name" value="Trypsin_dom"/>
</dbReference>